<comment type="caution">
    <text evidence="1">The sequence shown here is derived from an EMBL/GenBank/DDBJ whole genome shotgun (WGS) entry which is preliminary data.</text>
</comment>
<dbReference type="EMBL" id="BLAY01000002">
    <property type="protein sequence ID" value="GET35597.1"/>
    <property type="molecule type" value="Genomic_DNA"/>
</dbReference>
<gene>
    <name evidence="1" type="primary">yvgO</name>
    <name evidence="1" type="ORF">MiSe_03390</name>
</gene>
<evidence type="ECO:0000313" key="2">
    <source>
        <dbReference type="Proteomes" id="UP001050975"/>
    </source>
</evidence>
<protein>
    <submittedName>
        <fullName evidence="1">Stress response protein YvgO</fullName>
    </submittedName>
</protein>
<evidence type="ECO:0000313" key="1">
    <source>
        <dbReference type="EMBL" id="GET35597.1"/>
    </source>
</evidence>
<dbReference type="Proteomes" id="UP001050975">
    <property type="component" value="Unassembled WGS sequence"/>
</dbReference>
<organism evidence="1 2">
    <name type="scientific">Microseira wollei NIES-4236</name>
    <dbReference type="NCBI Taxonomy" id="2530354"/>
    <lineage>
        <taxon>Bacteria</taxon>
        <taxon>Bacillati</taxon>
        <taxon>Cyanobacteriota</taxon>
        <taxon>Cyanophyceae</taxon>
        <taxon>Oscillatoriophycideae</taxon>
        <taxon>Aerosakkonematales</taxon>
        <taxon>Aerosakkonemataceae</taxon>
        <taxon>Microseira</taxon>
    </lineage>
</organism>
<proteinExistence type="predicted"/>
<reference evidence="1" key="1">
    <citation type="submission" date="2019-10" db="EMBL/GenBank/DDBJ databases">
        <title>Draft genome sequece of Microseira wollei NIES-4236.</title>
        <authorList>
            <person name="Yamaguchi H."/>
            <person name="Suzuki S."/>
            <person name="Kawachi M."/>
        </authorList>
    </citation>
    <scope>NUCLEOTIDE SEQUENCE</scope>
    <source>
        <strain evidence="1">NIES-4236</strain>
    </source>
</reference>
<sequence>MNSEYAVYNKQQIMMAQSGVGLSVNMDLLGIANQIRSDIKSAQNRSGFVKNLANTAYYAARFAAKRHNLGKRYHVMVFNLNQNYQERFKGVVFYGSAVYDGIHYGIWVFESGEFINQGDGGWINWAFIGRFDKNGGYVKFKPS</sequence>
<keyword evidence="2" id="KW-1185">Reference proteome</keyword>
<accession>A0AAV3WZ05</accession>
<name>A0AAV3WZ05_9CYAN</name>
<dbReference type="AlphaFoldDB" id="A0AAV3WZ05"/>